<name>A0A9N9NPJ0_FUNMO</name>
<evidence type="ECO:0000313" key="2">
    <source>
        <dbReference type="Proteomes" id="UP000789375"/>
    </source>
</evidence>
<dbReference type="Proteomes" id="UP000789375">
    <property type="component" value="Unassembled WGS sequence"/>
</dbReference>
<gene>
    <name evidence="1" type="ORF">FMOSSE_LOCUS16551</name>
</gene>
<dbReference type="AlphaFoldDB" id="A0A9N9NPJ0"/>
<feature type="non-terminal residue" evidence="1">
    <location>
        <position position="1"/>
    </location>
</feature>
<comment type="caution">
    <text evidence="1">The sequence shown here is derived from an EMBL/GenBank/DDBJ whole genome shotgun (WGS) entry which is preliminary data.</text>
</comment>
<protein>
    <submittedName>
        <fullName evidence="1">264_t:CDS:1</fullName>
    </submittedName>
</protein>
<proteinExistence type="predicted"/>
<evidence type="ECO:0000313" key="1">
    <source>
        <dbReference type="EMBL" id="CAG8749018.1"/>
    </source>
</evidence>
<feature type="non-terminal residue" evidence="1">
    <location>
        <position position="195"/>
    </location>
</feature>
<accession>A0A9N9NPJ0</accession>
<reference evidence="1" key="1">
    <citation type="submission" date="2021-06" db="EMBL/GenBank/DDBJ databases">
        <authorList>
            <person name="Kallberg Y."/>
            <person name="Tangrot J."/>
            <person name="Rosling A."/>
        </authorList>
    </citation>
    <scope>NUCLEOTIDE SEQUENCE</scope>
    <source>
        <strain evidence="1">87-6 pot B 2015</strain>
    </source>
</reference>
<dbReference type="EMBL" id="CAJVPP010024169">
    <property type="protein sequence ID" value="CAG8749018.1"/>
    <property type="molecule type" value="Genomic_DNA"/>
</dbReference>
<sequence>ECDLPPKKRKDANMIEVYSDLNSENEEENYKEVYATPRIRITPNTTNRREAKERIKKTSESQQEMRLKNRNITKPIPLTTLMDFEERTLTSNVKKPRRKIPRTPSAIDQLASYNVVEDILNLPSSAKLGQWLKYLDQRRNLTNALKRAIIKETNNVDLDNEYMSDNDNTPTTAIRCTIQIHHSNVQAILDSGAAI</sequence>
<keyword evidence="2" id="KW-1185">Reference proteome</keyword>
<organism evidence="1 2">
    <name type="scientific">Funneliformis mosseae</name>
    <name type="common">Endomycorrhizal fungus</name>
    <name type="synonym">Glomus mosseae</name>
    <dbReference type="NCBI Taxonomy" id="27381"/>
    <lineage>
        <taxon>Eukaryota</taxon>
        <taxon>Fungi</taxon>
        <taxon>Fungi incertae sedis</taxon>
        <taxon>Mucoromycota</taxon>
        <taxon>Glomeromycotina</taxon>
        <taxon>Glomeromycetes</taxon>
        <taxon>Glomerales</taxon>
        <taxon>Glomeraceae</taxon>
        <taxon>Funneliformis</taxon>
    </lineage>
</organism>